<dbReference type="Pfam" id="PF20100">
    <property type="entry name" value="DUF6490"/>
    <property type="match status" value="1"/>
</dbReference>
<keyword evidence="1" id="KW-0812">Transmembrane</keyword>
<keyword evidence="1" id="KW-0472">Membrane</keyword>
<dbReference type="PANTHER" id="PTHR46610">
    <property type="entry name" value="OS05G0181300 PROTEIN"/>
    <property type="match status" value="1"/>
</dbReference>
<feature type="transmembrane region" description="Helical" evidence="1">
    <location>
        <begin position="64"/>
        <end position="81"/>
    </location>
</feature>
<gene>
    <name evidence="2" type="ORF">EJB05_33178</name>
</gene>
<dbReference type="AlphaFoldDB" id="A0A5J9U0H3"/>
<organism evidence="2 3">
    <name type="scientific">Eragrostis curvula</name>
    <name type="common">weeping love grass</name>
    <dbReference type="NCBI Taxonomy" id="38414"/>
    <lineage>
        <taxon>Eukaryota</taxon>
        <taxon>Viridiplantae</taxon>
        <taxon>Streptophyta</taxon>
        <taxon>Embryophyta</taxon>
        <taxon>Tracheophyta</taxon>
        <taxon>Spermatophyta</taxon>
        <taxon>Magnoliopsida</taxon>
        <taxon>Liliopsida</taxon>
        <taxon>Poales</taxon>
        <taxon>Poaceae</taxon>
        <taxon>PACMAD clade</taxon>
        <taxon>Chloridoideae</taxon>
        <taxon>Eragrostideae</taxon>
        <taxon>Eragrostidinae</taxon>
        <taxon>Eragrostis</taxon>
    </lineage>
</organism>
<sequence length="180" mass="19366">MGHKTCGSLVAVTPAAVAGNDPQSQEPNNIAGVVLSCLGAATLALATYSFVVATWQVRHEPRDLAFVAGAYAALAALFLCLRRAENLTPDSPAAERRRLHFAVWALSTALSCAFAYRVSLLMPAALVIIIWCMTAFVVVMGFYLLVLCSCKDLHDQGLDDVAVGEREPFIKKTRPTDEIV</sequence>
<comment type="caution">
    <text evidence="2">The sequence shown here is derived from an EMBL/GenBank/DDBJ whole genome shotgun (WGS) entry which is preliminary data.</text>
</comment>
<keyword evidence="1" id="KW-1133">Transmembrane helix</keyword>
<reference evidence="2 3" key="1">
    <citation type="journal article" date="2019" name="Sci. Rep.">
        <title>A high-quality genome of Eragrostis curvula grass provides insights into Poaceae evolution and supports new strategies to enhance forage quality.</title>
        <authorList>
            <person name="Carballo J."/>
            <person name="Santos B.A.C.M."/>
            <person name="Zappacosta D."/>
            <person name="Garbus I."/>
            <person name="Selva J.P."/>
            <person name="Gallo C.A."/>
            <person name="Diaz A."/>
            <person name="Albertini E."/>
            <person name="Caccamo M."/>
            <person name="Echenique V."/>
        </authorList>
    </citation>
    <scope>NUCLEOTIDE SEQUENCE [LARGE SCALE GENOMIC DNA]</scope>
    <source>
        <strain evidence="3">cv. Victoria</strain>
        <tissue evidence="2">Leaf</tissue>
    </source>
</reference>
<accession>A0A5J9U0H3</accession>
<dbReference type="Proteomes" id="UP000324897">
    <property type="component" value="Chromosome 7"/>
</dbReference>
<keyword evidence="3" id="KW-1185">Reference proteome</keyword>
<dbReference type="Gramene" id="TVU17162">
    <property type="protein sequence ID" value="TVU17162"/>
    <property type="gene ID" value="EJB05_33178"/>
</dbReference>
<dbReference type="PANTHER" id="PTHR46610:SF20">
    <property type="entry name" value="OS05G0181300 PROTEIN"/>
    <property type="match status" value="1"/>
</dbReference>
<name>A0A5J9U0H3_9POAL</name>
<protein>
    <submittedName>
        <fullName evidence="2">Uncharacterized protein</fullName>
    </submittedName>
</protein>
<dbReference type="InterPro" id="IPR045501">
    <property type="entry name" value="DUF6490"/>
</dbReference>
<feature type="transmembrane region" description="Helical" evidence="1">
    <location>
        <begin position="30"/>
        <end position="52"/>
    </location>
</feature>
<evidence type="ECO:0000256" key="1">
    <source>
        <dbReference type="SAM" id="Phobius"/>
    </source>
</evidence>
<evidence type="ECO:0000313" key="2">
    <source>
        <dbReference type="EMBL" id="TVU17162.1"/>
    </source>
</evidence>
<dbReference type="EMBL" id="RWGY01000029">
    <property type="protein sequence ID" value="TVU17162.1"/>
    <property type="molecule type" value="Genomic_DNA"/>
</dbReference>
<feature type="non-terminal residue" evidence="2">
    <location>
        <position position="1"/>
    </location>
</feature>
<dbReference type="OrthoDB" id="687800at2759"/>
<proteinExistence type="predicted"/>
<feature type="transmembrane region" description="Helical" evidence="1">
    <location>
        <begin position="124"/>
        <end position="146"/>
    </location>
</feature>
<evidence type="ECO:0000313" key="3">
    <source>
        <dbReference type="Proteomes" id="UP000324897"/>
    </source>
</evidence>
<feature type="transmembrane region" description="Helical" evidence="1">
    <location>
        <begin position="101"/>
        <end position="118"/>
    </location>
</feature>